<proteinExistence type="predicted"/>
<gene>
    <name evidence="2" type="ORF">AA994_06365</name>
    <name evidence="1" type="ORF">CVU5213_05400</name>
</gene>
<evidence type="ECO:0000313" key="2">
    <source>
        <dbReference type="EMBL" id="PHY90052.1"/>
    </source>
</evidence>
<dbReference type="Proteomes" id="UP000811399">
    <property type="component" value="Unassembled WGS sequence"/>
</dbReference>
<dbReference type="OrthoDB" id="5359227at2"/>
<reference evidence="3" key="1">
    <citation type="submission" date="2015-06" db="EMBL/GenBank/DDBJ databases">
        <authorList>
            <person name="Parisi A."/>
            <person name="Chiara M."/>
            <person name="Florio D."/>
            <person name="Miccolupo A."/>
            <person name="Manzari C."/>
            <person name="Mion D."/>
            <person name="Caruso M."/>
            <person name="D'erchia A.M."/>
            <person name="Zanoni R."/>
        </authorList>
    </citation>
    <scope>NUCLEOTIDE SEQUENCE [LARGE SCALE GENOMIC DNA]</scope>
    <source>
        <strain evidence="3">73/13</strain>
    </source>
</reference>
<dbReference type="AlphaFoldDB" id="A0A2G4R0G7"/>
<name>A0A2G4R0G7_9BACT</name>
<protein>
    <submittedName>
        <fullName evidence="2">Uncharacterized protein</fullName>
    </submittedName>
</protein>
<comment type="caution">
    <text evidence="2">The sequence shown here is derived from an EMBL/GenBank/DDBJ whole genome shotgun (WGS) entry which is preliminary data.</text>
</comment>
<evidence type="ECO:0000313" key="4">
    <source>
        <dbReference type="Proteomes" id="UP000811399"/>
    </source>
</evidence>
<dbReference type="EMBL" id="VJYU01000014">
    <property type="protein sequence ID" value="MBS4241155.1"/>
    <property type="molecule type" value="Genomic_DNA"/>
</dbReference>
<dbReference type="GeneID" id="77266299"/>
<dbReference type="Proteomes" id="UP000237472">
    <property type="component" value="Unassembled WGS sequence"/>
</dbReference>
<dbReference type="RefSeq" id="WP_099462095.1">
    <property type="nucleotide sequence ID" value="NZ_CP041617.1"/>
</dbReference>
<reference evidence="2" key="2">
    <citation type="submission" date="2015-06" db="EMBL/GenBank/DDBJ databases">
        <authorList>
            <person name="Hoefler B.C."/>
            <person name="Straight P.D."/>
        </authorList>
    </citation>
    <scope>NUCLEOTIDE SEQUENCE [LARGE SCALE GENOMIC DNA]</scope>
    <source>
        <strain evidence="2">73/13</strain>
    </source>
</reference>
<accession>A0A2G4R0G7</accession>
<reference evidence="1" key="3">
    <citation type="submission" date="2019-07" db="EMBL/GenBank/DDBJ databases">
        <authorList>
            <person name="Miller W.G."/>
        </authorList>
    </citation>
    <scope>NUCLEOTIDE SEQUENCE</scope>
    <source>
        <strain evidence="1">52/13</strain>
    </source>
</reference>
<evidence type="ECO:0000313" key="3">
    <source>
        <dbReference type="Proteomes" id="UP000237472"/>
    </source>
</evidence>
<organism evidence="2 3">
    <name type="scientific">Campylobacter vulpis</name>
    <dbReference type="NCBI Taxonomy" id="1655500"/>
    <lineage>
        <taxon>Bacteria</taxon>
        <taxon>Pseudomonadati</taxon>
        <taxon>Campylobacterota</taxon>
        <taxon>Epsilonproteobacteria</taxon>
        <taxon>Campylobacterales</taxon>
        <taxon>Campylobacteraceae</taxon>
        <taxon>Campylobacter</taxon>
    </lineage>
</organism>
<evidence type="ECO:0000313" key="1">
    <source>
        <dbReference type="EMBL" id="MBS4241155.1"/>
    </source>
</evidence>
<keyword evidence="4" id="KW-1185">Reference proteome</keyword>
<sequence length="63" mass="7406">MTLILENVKQEFLDDFKALADKAQAHLSIEQTQTDDFQQLREAMLQDLKKPENKAVFERLKDK</sequence>
<reference evidence="1 4" key="4">
    <citation type="journal article" date="2021" name="Syst. Appl. Microbiol.">
        <title>nCampylobacter vulpis sp. nov. isolated from wild red foxes.</title>
        <authorList>
            <person name="Parisi A."/>
            <person name="Chiara M."/>
            <person name="Caffara M."/>
            <person name="Mion D."/>
            <person name="Miller W.G."/>
            <person name="Caruso M."/>
            <person name="Manzari C."/>
            <person name="Florio D."/>
            <person name="Capozzi L."/>
            <person name="D'Erchia A.M."/>
            <person name="Manzulli V."/>
            <person name="Zanoni R.G."/>
        </authorList>
    </citation>
    <scope>NUCLEOTIDE SEQUENCE [LARGE SCALE GENOMIC DNA]</scope>
    <source>
        <strain evidence="1 4">52/13</strain>
    </source>
</reference>
<dbReference type="EMBL" id="LDWY01000078">
    <property type="protein sequence ID" value="PHY90052.1"/>
    <property type="molecule type" value="Genomic_DNA"/>
</dbReference>